<dbReference type="EC" id="1.14.11.18" evidence="2"/>
<dbReference type="AlphaFoldDB" id="A0A7R9PRN4"/>
<dbReference type="EMBL" id="OE846846">
    <property type="protein sequence ID" value="CAD7610529.1"/>
    <property type="molecule type" value="Genomic_DNA"/>
</dbReference>
<proteinExistence type="inferred from homology"/>
<dbReference type="SUPFAM" id="SSF51197">
    <property type="entry name" value="Clavaminate synthase-like"/>
    <property type="match status" value="2"/>
</dbReference>
<dbReference type="GO" id="GO:0048244">
    <property type="term" value="F:phytanoyl-CoA dioxygenase activity"/>
    <property type="evidence" value="ECO:0007669"/>
    <property type="project" value="UniProtKB-EC"/>
</dbReference>
<evidence type="ECO:0000256" key="3">
    <source>
        <dbReference type="ARBA" id="ARBA00034921"/>
    </source>
</evidence>
<protein>
    <recommendedName>
        <fullName evidence="2">phytanoyl-CoA dioxygenase</fullName>
        <ecNumber evidence="2">1.14.11.18</ecNumber>
    </recommendedName>
    <alternativeName>
        <fullName evidence="3">Phytanic acid oxidase</fullName>
    </alternativeName>
    <alternativeName>
        <fullName evidence="4">Phytanoyl-CoA alpha-hydroxylase</fullName>
    </alternativeName>
</protein>
<gene>
    <name evidence="5" type="ORF">TGEB3V08_LOCUS10759</name>
</gene>
<dbReference type="InterPro" id="IPR047128">
    <property type="entry name" value="PhyH"/>
</dbReference>
<comment type="similarity">
    <text evidence="1">Belongs to the PhyH family.</text>
</comment>
<dbReference type="GO" id="GO:0001561">
    <property type="term" value="P:fatty acid alpha-oxidation"/>
    <property type="evidence" value="ECO:0007669"/>
    <property type="project" value="InterPro"/>
</dbReference>
<name>A0A7R9PRN4_TIMGE</name>
<evidence type="ECO:0000256" key="2">
    <source>
        <dbReference type="ARBA" id="ARBA00034809"/>
    </source>
</evidence>
<dbReference type="PANTHER" id="PTHR21308:SF1">
    <property type="entry name" value="PHYTANOYL-COA DIOXYGENASE, PEROXISOMAL"/>
    <property type="match status" value="1"/>
</dbReference>
<dbReference type="Gene3D" id="2.60.120.620">
    <property type="entry name" value="q2cbj1_9rhob like domain"/>
    <property type="match status" value="2"/>
</dbReference>
<reference evidence="5" key="1">
    <citation type="submission" date="2020-11" db="EMBL/GenBank/DDBJ databases">
        <authorList>
            <person name="Tran Van P."/>
        </authorList>
    </citation>
    <scope>NUCLEOTIDE SEQUENCE</scope>
</reference>
<dbReference type="PANTHER" id="PTHR21308">
    <property type="entry name" value="PHYTANOYL-COA ALPHA-HYDROXYLASE"/>
    <property type="match status" value="1"/>
</dbReference>
<dbReference type="InterPro" id="IPR008775">
    <property type="entry name" value="Phytyl_CoA_dOase-like"/>
</dbReference>
<evidence type="ECO:0000256" key="1">
    <source>
        <dbReference type="ARBA" id="ARBA00005830"/>
    </source>
</evidence>
<sequence>MISKRTKIFCQHLNKNPAQNGLMPRDTSASEAVGTEFLYTLNNSRLSWYQRKFYDDNGFLLIRRLVDDDVLDACSRRFVDICEGRVPKGNMILMKDISLINTGATGEFLYNKVQDIVWDEVMTKYIFLPKLPSREPIERGVLIDAEYSGELVTDGSENMDCGAAQAVERVFGAVGANAERRRKGRTDLHYFPFRPADRIVAAWTAMERVTMDNGCLVVIPGTHKGKLEEHDYPETENGVNKGYHGVKGFEDLPLVTLEMEKGDTVFFHPKLIHGSGVNRTKVGIIASHELSALFSLDAAPPTLFTAWNAPQSMFSEPSVTIYPLQGHAPPRLTLPGYPSVPPRLTLPGYPSIPPRLTLPEHSRRPFSYPYPHVSEHNVAVVVASTDHLNPHQWLHGLILHSRSRLDVDDGCDLVLNNRDDITVTDRVDMEQP</sequence>
<evidence type="ECO:0000256" key="4">
    <source>
        <dbReference type="ARBA" id="ARBA00034924"/>
    </source>
</evidence>
<evidence type="ECO:0000313" key="5">
    <source>
        <dbReference type="EMBL" id="CAD7610529.1"/>
    </source>
</evidence>
<accession>A0A7R9PRN4</accession>
<organism evidence="5">
    <name type="scientific">Timema genevievae</name>
    <name type="common">Walking stick</name>
    <dbReference type="NCBI Taxonomy" id="629358"/>
    <lineage>
        <taxon>Eukaryota</taxon>
        <taxon>Metazoa</taxon>
        <taxon>Ecdysozoa</taxon>
        <taxon>Arthropoda</taxon>
        <taxon>Hexapoda</taxon>
        <taxon>Insecta</taxon>
        <taxon>Pterygota</taxon>
        <taxon>Neoptera</taxon>
        <taxon>Polyneoptera</taxon>
        <taxon>Phasmatodea</taxon>
        <taxon>Timematodea</taxon>
        <taxon>Timematoidea</taxon>
        <taxon>Timematidae</taxon>
        <taxon>Timema</taxon>
    </lineage>
</organism>
<dbReference type="Pfam" id="PF05721">
    <property type="entry name" value="PhyH"/>
    <property type="match status" value="1"/>
</dbReference>